<dbReference type="AlphaFoldDB" id="A0A2U2N8Z2"/>
<comment type="caution">
    <text evidence="1">The sequence shown here is derived from an EMBL/GenBank/DDBJ whole genome shotgun (WGS) entry which is preliminary data.</text>
</comment>
<protein>
    <submittedName>
        <fullName evidence="1">Uncharacterized protein</fullName>
    </submittedName>
</protein>
<sequence length="99" mass="11457">MSSTELSTYILHRGTGIDDPIGTGKTMCTCGRWFYCPDWHLHGCWTNSRAQYDDPPLSRTDREVFLRFCLFGCLLEASGVLAPIRYEFERGLESRKRFL</sequence>
<organism evidence="1 2">
    <name type="scientific">Bifidobacterium callitrichidarum</name>
    <dbReference type="NCBI Taxonomy" id="2052941"/>
    <lineage>
        <taxon>Bacteria</taxon>
        <taxon>Bacillati</taxon>
        <taxon>Actinomycetota</taxon>
        <taxon>Actinomycetes</taxon>
        <taxon>Bifidobacteriales</taxon>
        <taxon>Bifidobacteriaceae</taxon>
        <taxon>Bifidobacterium</taxon>
    </lineage>
</organism>
<evidence type="ECO:0000313" key="1">
    <source>
        <dbReference type="EMBL" id="PWG65636.1"/>
    </source>
</evidence>
<name>A0A2U2N8Z2_9BIFI</name>
<proteinExistence type="predicted"/>
<dbReference type="EMBL" id="QFFM01000012">
    <property type="protein sequence ID" value="PWG65636.1"/>
    <property type="molecule type" value="Genomic_DNA"/>
</dbReference>
<accession>A0A2U2N8Z2</accession>
<evidence type="ECO:0000313" key="2">
    <source>
        <dbReference type="Proteomes" id="UP000245876"/>
    </source>
</evidence>
<gene>
    <name evidence="1" type="ORF">DF196_06805</name>
</gene>
<dbReference type="Proteomes" id="UP000245876">
    <property type="component" value="Unassembled WGS sequence"/>
</dbReference>
<keyword evidence="2" id="KW-1185">Reference proteome</keyword>
<reference evidence="1 2" key="1">
    <citation type="journal article" date="2018" name="Int. J. Syst. Evol. Microbiol.">
        <title>Bifidobacterium callitrichidarum sp. nov. from the faeces of the emperor tamarin (Saguinus imperator).</title>
        <authorList>
            <person name="Modesto M."/>
            <person name="Michelini S."/>
            <person name="Sansosti M.C."/>
            <person name="De Filippo C."/>
            <person name="Cavalieri D."/>
            <person name="Qvirist L."/>
            <person name="Andlid T."/>
            <person name="Spiezio C."/>
            <person name="Sandri C."/>
            <person name="Pascarelli S."/>
            <person name="Sgorbati B."/>
            <person name="Mattarelli P."/>
        </authorList>
    </citation>
    <scope>NUCLEOTIDE SEQUENCE [LARGE SCALE GENOMIC DNA]</scope>
    <source>
        <strain evidence="1 2">TRI 5</strain>
    </source>
</reference>